<feature type="domain" description="Aldehyde dehydrogenase" evidence="4">
    <location>
        <begin position="3"/>
        <end position="455"/>
    </location>
</feature>
<keyword evidence="2" id="KW-0521">NADP</keyword>
<dbReference type="Gene3D" id="3.40.309.10">
    <property type="entry name" value="Aldehyde Dehydrogenase, Chain A, domain 2"/>
    <property type="match status" value="1"/>
</dbReference>
<dbReference type="EC" id="1.2.1.16" evidence="5"/>
<dbReference type="CDD" id="cd07100">
    <property type="entry name" value="ALDH_SSADH1_GabD1"/>
    <property type="match status" value="1"/>
</dbReference>
<dbReference type="AlphaFoldDB" id="A0A852T5V1"/>
<dbReference type="InterPro" id="IPR016162">
    <property type="entry name" value="Ald_DH_N"/>
</dbReference>
<dbReference type="InterPro" id="IPR016161">
    <property type="entry name" value="Ald_DH/histidinol_DH"/>
</dbReference>
<dbReference type="GO" id="GO:0102810">
    <property type="term" value="F:glutarate-semialdehyde dehydrogenase (NADP+) activity"/>
    <property type="evidence" value="ECO:0007669"/>
    <property type="project" value="UniProtKB-EC"/>
</dbReference>
<protein>
    <submittedName>
        <fullName evidence="5">Succinate-semialdehyde dehydrogenase/glutarate-semialdehyde dehydrogenase</fullName>
        <ecNumber evidence="5">1.2.1.16</ecNumber>
        <ecNumber evidence="5">1.2.1.20</ecNumber>
        <ecNumber evidence="5">1.2.1.79</ecNumber>
    </submittedName>
</protein>
<dbReference type="NCBIfam" id="NF042989">
    <property type="entry name" value="AldDh_AldH_Clos"/>
    <property type="match status" value="1"/>
</dbReference>
<evidence type="ECO:0000313" key="5">
    <source>
        <dbReference type="EMBL" id="NYD76232.1"/>
    </source>
</evidence>
<dbReference type="InterPro" id="IPR016163">
    <property type="entry name" value="Ald_DH_C"/>
</dbReference>
<dbReference type="EC" id="1.2.1.79" evidence="5"/>
<comment type="similarity">
    <text evidence="1">Belongs to the aldehyde dehydrogenase family.</text>
</comment>
<reference evidence="5 6" key="1">
    <citation type="submission" date="2020-07" db="EMBL/GenBank/DDBJ databases">
        <title>Sequencing the genomes of 1000 actinobacteria strains.</title>
        <authorList>
            <person name="Klenk H.-P."/>
        </authorList>
    </citation>
    <scope>NUCLEOTIDE SEQUENCE [LARGE SCALE GENOMIC DNA]</scope>
    <source>
        <strain evidence="5 6">DSM 23871</strain>
    </source>
</reference>
<dbReference type="PANTHER" id="PTHR43217:SF1">
    <property type="entry name" value="SUCCINATE SEMIALDEHYDE DEHYDROGENASE [NAD(P)+] SAD"/>
    <property type="match status" value="1"/>
</dbReference>
<evidence type="ECO:0000256" key="3">
    <source>
        <dbReference type="ARBA" id="ARBA00023002"/>
    </source>
</evidence>
<name>A0A852T5V1_9MICO</name>
<dbReference type="FunFam" id="3.40.309.10:FF:000010">
    <property type="entry name" value="Gamma-aminobutyraldehyde dehydrogenase"/>
    <property type="match status" value="1"/>
</dbReference>
<dbReference type="RefSeq" id="WP_089913744.1">
    <property type="nucleotide sequence ID" value="NZ_BAAAPX010000001.1"/>
</dbReference>
<dbReference type="PANTHER" id="PTHR43217">
    <property type="entry name" value="SUCCINATE SEMIALDEHYDE DEHYDROGENASE [NAD(P)+] SAD"/>
    <property type="match status" value="1"/>
</dbReference>
<dbReference type="InterPro" id="IPR044148">
    <property type="entry name" value="ALDH_GabD1-like"/>
</dbReference>
<comment type="caution">
    <text evidence="5">The sequence shown here is derived from an EMBL/GenBank/DDBJ whole genome shotgun (WGS) entry which is preliminary data.</text>
</comment>
<evidence type="ECO:0000313" key="6">
    <source>
        <dbReference type="Proteomes" id="UP000589620"/>
    </source>
</evidence>
<dbReference type="Gene3D" id="3.40.605.10">
    <property type="entry name" value="Aldehyde Dehydrogenase, Chain A, domain 1"/>
    <property type="match status" value="1"/>
</dbReference>
<dbReference type="Proteomes" id="UP000589620">
    <property type="component" value="Unassembled WGS sequence"/>
</dbReference>
<dbReference type="Pfam" id="PF00171">
    <property type="entry name" value="Aldedh"/>
    <property type="match status" value="1"/>
</dbReference>
<sequence>MAIATINPTTGETLETFEPHTPEQLEEILAGAEAAYRGLADTTFEQRGAWMRAAADILDAELDEVAALVTTEMGKTIGTAKYEVSKSARGMRWYADHAAEYLAEEHPVAAGDVGASAVSVRYQPIGTVLAVMPWNYPFWQVIRFAAPALMAGNTGILKHASSVPQSALYLGSLFERAGFPAGAFQTVLVEGGAVAPLIDDRRIRAVTLTGSVGAGSSVAEAAGRNIKKSVLELGGTDVFVVMPSADIAAAAAAGVNARVQNSGQSCIAAKRYYVHTDVYDAFEEAFVAGMRAQVVGDPFDEATSFGPLATEQVRRDTHELVEDAVAKGATLLAGGELPEGPGWFYPATVLRDVTPEMRIFREECFGPVACLYRVASAEEAVERSNDSDFGLSSSVWTRDDEEAAFFQDRIEAGGVFVNGLTASFPQLPFGGIKDSGYGRELSAFGIREFTNVKTVWRA</sequence>
<dbReference type="EMBL" id="JACCBJ010000001">
    <property type="protein sequence ID" value="NYD76232.1"/>
    <property type="molecule type" value="Genomic_DNA"/>
</dbReference>
<dbReference type="EC" id="1.2.1.20" evidence="5"/>
<dbReference type="GO" id="GO:0036243">
    <property type="term" value="F:succinate-semialdehyde dehydrogenase (NADP+) activity"/>
    <property type="evidence" value="ECO:0007669"/>
    <property type="project" value="UniProtKB-EC"/>
</dbReference>
<evidence type="ECO:0000256" key="2">
    <source>
        <dbReference type="ARBA" id="ARBA00022857"/>
    </source>
</evidence>
<proteinExistence type="inferred from homology"/>
<dbReference type="PROSITE" id="PS00070">
    <property type="entry name" value="ALDEHYDE_DEHYDR_CYS"/>
    <property type="match status" value="1"/>
</dbReference>
<dbReference type="GO" id="GO:0004777">
    <property type="term" value="F:succinate-semialdehyde dehydrogenase (NAD+) activity"/>
    <property type="evidence" value="ECO:0007669"/>
    <property type="project" value="TreeGrafter"/>
</dbReference>
<dbReference type="InterPro" id="IPR016160">
    <property type="entry name" value="Ald_DH_CS_CYS"/>
</dbReference>
<gene>
    <name evidence="5" type="ORF">BJ963_003751</name>
</gene>
<dbReference type="SUPFAM" id="SSF53720">
    <property type="entry name" value="ALDH-like"/>
    <property type="match status" value="1"/>
</dbReference>
<organism evidence="5 6">
    <name type="scientific">Leifsonia soli</name>
    <dbReference type="NCBI Taxonomy" id="582665"/>
    <lineage>
        <taxon>Bacteria</taxon>
        <taxon>Bacillati</taxon>
        <taxon>Actinomycetota</taxon>
        <taxon>Actinomycetes</taxon>
        <taxon>Micrococcales</taxon>
        <taxon>Microbacteriaceae</taxon>
        <taxon>Leifsonia</taxon>
    </lineage>
</organism>
<dbReference type="InterPro" id="IPR047110">
    <property type="entry name" value="GABD/Sad-like"/>
</dbReference>
<accession>A0A852T5V1</accession>
<evidence type="ECO:0000259" key="4">
    <source>
        <dbReference type="Pfam" id="PF00171"/>
    </source>
</evidence>
<keyword evidence="3 5" id="KW-0560">Oxidoreductase</keyword>
<evidence type="ECO:0000256" key="1">
    <source>
        <dbReference type="ARBA" id="ARBA00009986"/>
    </source>
</evidence>
<dbReference type="InterPro" id="IPR054988">
    <property type="entry name" value="AldDh_AldH"/>
</dbReference>
<dbReference type="FunFam" id="3.40.605.10:FF:000012">
    <property type="entry name" value="NAD-dependent succinate-semialdehyde dehydrogenase"/>
    <property type="match status" value="1"/>
</dbReference>
<dbReference type="InterPro" id="IPR015590">
    <property type="entry name" value="Aldehyde_DH_dom"/>
</dbReference>
<keyword evidence="6" id="KW-1185">Reference proteome</keyword>
<dbReference type="GO" id="GO:0004030">
    <property type="term" value="F:aldehyde dehydrogenase [NAD(P)+] activity"/>
    <property type="evidence" value="ECO:0007669"/>
    <property type="project" value="InterPro"/>
</dbReference>